<feature type="domain" description="TonB-dependent receptor plug" evidence="16">
    <location>
        <begin position="49"/>
        <end position="160"/>
    </location>
</feature>
<evidence type="ECO:0000256" key="9">
    <source>
        <dbReference type="ARBA" id="ARBA00023077"/>
    </source>
</evidence>
<evidence type="ECO:0000256" key="8">
    <source>
        <dbReference type="ARBA" id="ARBA00023065"/>
    </source>
</evidence>
<keyword evidence="9 13" id="KW-0798">TonB box</keyword>
<keyword evidence="10 12" id="KW-0472">Membrane</keyword>
<dbReference type="Gene3D" id="2.40.170.20">
    <property type="entry name" value="TonB-dependent receptor, beta-barrel domain"/>
    <property type="match status" value="1"/>
</dbReference>
<proteinExistence type="inferred from homology"/>
<evidence type="ECO:0000256" key="7">
    <source>
        <dbReference type="ARBA" id="ARBA00023004"/>
    </source>
</evidence>
<feature type="signal peptide" evidence="14">
    <location>
        <begin position="1"/>
        <end position="25"/>
    </location>
</feature>
<dbReference type="SUPFAM" id="SSF56935">
    <property type="entry name" value="Porins"/>
    <property type="match status" value="1"/>
</dbReference>
<evidence type="ECO:0000259" key="16">
    <source>
        <dbReference type="Pfam" id="PF07715"/>
    </source>
</evidence>
<dbReference type="PANTHER" id="PTHR32552:SF89">
    <property type="entry name" value="CATECHOLATE SIDEROPHORE RECEPTOR FIU"/>
    <property type="match status" value="1"/>
</dbReference>
<feature type="domain" description="TonB-dependent receptor-like beta-barrel" evidence="15">
    <location>
        <begin position="275"/>
        <end position="779"/>
    </location>
</feature>
<sequence>MSQLRHAIRLQLAFALPFAIGLAHAQDSGAPDIEEVVVTGRAGVEEIRKVEVSYAVTTIGAESLRMDSPLGVADALGSVPGFWVESSGGEASANIRARGIPDEGFSSVGMLEDGLPVQHDPGIGWLNADQSFRMDDTIERIEVVRGGPASMFSSNAPGGVVNFITRKPSDTAGGDIKVQSSDYGLRRIDGWYNLPVGDWRLGFGGFYREDDGVRDPGYTANKGGQLRFALGRSFEGGSVNFNVKRIDDQVIFYTGLPLTYDSDGDVVGVPGIDEHHGTLSGPETRRVTLRDANGTFPLDIDRGTDVELTQYTLQFEYALPGEWQLRNGTRYRESETSRIGLFPNSVVTGRSRLDSVRAGILASVPGAADVQLRYVNSPNQVFDVVAQNGNGLITDGSLRQVSVPLEEVLNDLRLMRNFEVGGQQHDVAIGLYVAKVDEEFTRYSANALIDIRDNARLLNYVAVDAAGNPLATVTENGITRYGSEFANGEGESMTKALYISDEWKINEQWRIDLGARYEQVDVEGSVERFAGRNLGLPGIADDNVLTGTGVFDRFDTDFDDFGWTAGVNWQFLESMGVFARYTSTFRLPNVGDYITNASATPVVKTMDFIEAGYKYQSERFSLYATVFQTNYDSFRFGDRRFNPVTGGYDDVSVFTDTETLGVEIEGAIDATDWLDIGFSATVQNPEFGDFVQTQVINGEAVTFDFTGNRLLRVPKVSARLTPAIQLNEALRFELDYQYFGDRYSDAANLLKLPSYDVLSANLRWSPMERMTVYVRGENLLNEVGLTEGNPRAGSFVSGEANSPFFIGRPIYGRNFTFSLQWDF</sequence>
<evidence type="ECO:0000256" key="1">
    <source>
        <dbReference type="ARBA" id="ARBA00004571"/>
    </source>
</evidence>
<evidence type="ECO:0000256" key="14">
    <source>
        <dbReference type="SAM" id="SignalP"/>
    </source>
</evidence>
<organism evidence="17 18">
    <name type="scientific">Steroidobacter gossypii</name>
    <dbReference type="NCBI Taxonomy" id="2805490"/>
    <lineage>
        <taxon>Bacteria</taxon>
        <taxon>Pseudomonadati</taxon>
        <taxon>Pseudomonadota</taxon>
        <taxon>Gammaproteobacteria</taxon>
        <taxon>Steroidobacterales</taxon>
        <taxon>Steroidobacteraceae</taxon>
        <taxon>Steroidobacter</taxon>
    </lineage>
</organism>
<keyword evidence="11 12" id="KW-0998">Cell outer membrane</keyword>
<evidence type="ECO:0000256" key="10">
    <source>
        <dbReference type="ARBA" id="ARBA00023136"/>
    </source>
</evidence>
<keyword evidence="2 12" id="KW-0813">Transport</keyword>
<keyword evidence="5 12" id="KW-0812">Transmembrane</keyword>
<evidence type="ECO:0000256" key="2">
    <source>
        <dbReference type="ARBA" id="ARBA00022448"/>
    </source>
</evidence>
<keyword evidence="3 12" id="KW-1134">Transmembrane beta strand</keyword>
<keyword evidence="8" id="KW-0406">Ion transport</keyword>
<protein>
    <submittedName>
        <fullName evidence="17">TonB-dependent receptor</fullName>
    </submittedName>
</protein>
<evidence type="ECO:0000259" key="15">
    <source>
        <dbReference type="Pfam" id="PF00593"/>
    </source>
</evidence>
<keyword evidence="7" id="KW-0408">Iron</keyword>
<feature type="chain" id="PRO_5046583236" evidence="14">
    <location>
        <begin position="26"/>
        <end position="823"/>
    </location>
</feature>
<evidence type="ECO:0000313" key="17">
    <source>
        <dbReference type="EMBL" id="MBM0107735.1"/>
    </source>
</evidence>
<dbReference type="Gene3D" id="2.170.130.10">
    <property type="entry name" value="TonB-dependent receptor, plug domain"/>
    <property type="match status" value="1"/>
</dbReference>
<comment type="caution">
    <text evidence="17">The sequence shown here is derived from an EMBL/GenBank/DDBJ whole genome shotgun (WGS) entry which is preliminary data.</text>
</comment>
<dbReference type="EMBL" id="JAEVLS010000005">
    <property type="protein sequence ID" value="MBM0107735.1"/>
    <property type="molecule type" value="Genomic_DNA"/>
</dbReference>
<dbReference type="InterPro" id="IPR036942">
    <property type="entry name" value="Beta-barrel_TonB_sf"/>
</dbReference>
<dbReference type="PANTHER" id="PTHR32552">
    <property type="entry name" value="FERRICHROME IRON RECEPTOR-RELATED"/>
    <property type="match status" value="1"/>
</dbReference>
<comment type="subcellular location">
    <subcellularLocation>
        <location evidence="1 12">Cell outer membrane</location>
        <topology evidence="1 12">Multi-pass membrane protein</topology>
    </subcellularLocation>
</comment>
<evidence type="ECO:0000313" key="18">
    <source>
        <dbReference type="Proteomes" id="UP000661077"/>
    </source>
</evidence>
<comment type="similarity">
    <text evidence="12 13">Belongs to the TonB-dependent receptor family.</text>
</comment>
<dbReference type="Pfam" id="PF07715">
    <property type="entry name" value="Plug"/>
    <property type="match status" value="1"/>
</dbReference>
<evidence type="ECO:0000256" key="6">
    <source>
        <dbReference type="ARBA" id="ARBA00022729"/>
    </source>
</evidence>
<reference evidence="17 18" key="1">
    <citation type="journal article" date="2021" name="Int. J. Syst. Evol. Microbiol.">
        <title>Steroidobacter gossypii sp. nov., isolated from soil of cotton cropping field.</title>
        <authorList>
            <person name="Huang R."/>
            <person name="Yang S."/>
            <person name="Zhen C."/>
            <person name="Liu W."/>
        </authorList>
    </citation>
    <scope>NUCLEOTIDE SEQUENCE [LARGE SCALE GENOMIC DNA]</scope>
    <source>
        <strain evidence="17 18">S1-65</strain>
    </source>
</reference>
<name>A0ABS1X3E4_9GAMM</name>
<dbReference type="RefSeq" id="WP_203169829.1">
    <property type="nucleotide sequence ID" value="NZ_JAEVLS010000005.1"/>
</dbReference>
<accession>A0ABS1X3E4</accession>
<dbReference type="InterPro" id="IPR037066">
    <property type="entry name" value="Plug_dom_sf"/>
</dbReference>
<keyword evidence="17" id="KW-0675">Receptor</keyword>
<gene>
    <name evidence="17" type="ORF">JM946_23570</name>
</gene>
<dbReference type="Pfam" id="PF00593">
    <property type="entry name" value="TonB_dep_Rec_b-barrel"/>
    <property type="match status" value="1"/>
</dbReference>
<evidence type="ECO:0000256" key="11">
    <source>
        <dbReference type="ARBA" id="ARBA00023237"/>
    </source>
</evidence>
<keyword evidence="18" id="KW-1185">Reference proteome</keyword>
<keyword evidence="6 14" id="KW-0732">Signal</keyword>
<evidence type="ECO:0000256" key="4">
    <source>
        <dbReference type="ARBA" id="ARBA00022496"/>
    </source>
</evidence>
<dbReference type="PROSITE" id="PS52016">
    <property type="entry name" value="TONB_DEPENDENT_REC_3"/>
    <property type="match status" value="1"/>
</dbReference>
<dbReference type="Proteomes" id="UP000661077">
    <property type="component" value="Unassembled WGS sequence"/>
</dbReference>
<keyword evidence="4" id="KW-0410">Iron transport</keyword>
<dbReference type="InterPro" id="IPR039426">
    <property type="entry name" value="TonB-dep_rcpt-like"/>
</dbReference>
<evidence type="ECO:0000256" key="12">
    <source>
        <dbReference type="PROSITE-ProRule" id="PRU01360"/>
    </source>
</evidence>
<evidence type="ECO:0000256" key="5">
    <source>
        <dbReference type="ARBA" id="ARBA00022692"/>
    </source>
</evidence>
<dbReference type="InterPro" id="IPR012910">
    <property type="entry name" value="Plug_dom"/>
</dbReference>
<evidence type="ECO:0000256" key="3">
    <source>
        <dbReference type="ARBA" id="ARBA00022452"/>
    </source>
</evidence>
<dbReference type="InterPro" id="IPR000531">
    <property type="entry name" value="Beta-barrel_TonB"/>
</dbReference>
<evidence type="ECO:0000256" key="13">
    <source>
        <dbReference type="RuleBase" id="RU003357"/>
    </source>
</evidence>